<keyword evidence="2" id="KW-0645">Protease</keyword>
<dbReference type="SUPFAM" id="SSF101738">
    <property type="entry name" value="SspB-like"/>
    <property type="match status" value="1"/>
</dbReference>
<dbReference type="PANTHER" id="PTHR37486:SF1">
    <property type="entry name" value="STRINGENT STARVATION PROTEIN B"/>
    <property type="match status" value="1"/>
</dbReference>
<sequence length="130" mass="14356">MIPKRSYLLNAIYEWVADNDQTPYLLVNADYPGAIVPREFVQDGQIVLNISMSAVRQLHMDKEGVSFEARFSGKPMQVFVPIGAAMALYAKESGDGLSFPPEDFEVSGDPDPEPTPPEPPKKGFTLKVVK</sequence>
<dbReference type="InterPro" id="IPR036760">
    <property type="entry name" value="SspB-like_sf"/>
</dbReference>
<dbReference type="PANTHER" id="PTHR37486">
    <property type="entry name" value="STRINGENT STARVATION PROTEIN B"/>
    <property type="match status" value="1"/>
</dbReference>
<comment type="caution">
    <text evidence="2">The sequence shown here is derived from an EMBL/GenBank/DDBJ whole genome shotgun (WGS) entry which is preliminary data.</text>
</comment>
<evidence type="ECO:0000256" key="1">
    <source>
        <dbReference type="SAM" id="MobiDB-lite"/>
    </source>
</evidence>
<feature type="compositionally biased region" description="Acidic residues" evidence="1">
    <location>
        <begin position="102"/>
        <end position="112"/>
    </location>
</feature>
<dbReference type="InterPro" id="IPR007481">
    <property type="entry name" value="SspB"/>
</dbReference>
<dbReference type="GO" id="GO:0006508">
    <property type="term" value="P:proteolysis"/>
    <property type="evidence" value="ECO:0007669"/>
    <property type="project" value="UniProtKB-KW"/>
</dbReference>
<reference evidence="3" key="1">
    <citation type="journal article" date="2019" name="Int. J. Syst. Evol. Microbiol.">
        <title>The Global Catalogue of Microorganisms (GCM) 10K type strain sequencing project: providing services to taxonomists for standard genome sequencing and annotation.</title>
        <authorList>
            <consortium name="The Broad Institute Genomics Platform"/>
            <consortium name="The Broad Institute Genome Sequencing Center for Infectious Disease"/>
            <person name="Wu L."/>
            <person name="Ma J."/>
        </authorList>
    </citation>
    <scope>NUCLEOTIDE SEQUENCE [LARGE SCALE GENOMIC DNA]</scope>
    <source>
        <strain evidence="3">JCM 30774</strain>
    </source>
</reference>
<organism evidence="2 3">
    <name type="scientific">Rhodanobacter aciditrophus</name>
    <dbReference type="NCBI Taxonomy" id="1623218"/>
    <lineage>
        <taxon>Bacteria</taxon>
        <taxon>Pseudomonadati</taxon>
        <taxon>Pseudomonadota</taxon>
        <taxon>Gammaproteobacteria</taxon>
        <taxon>Lysobacterales</taxon>
        <taxon>Rhodanobacteraceae</taxon>
        <taxon>Rhodanobacter</taxon>
    </lineage>
</organism>
<dbReference type="Proteomes" id="UP001597059">
    <property type="component" value="Unassembled WGS sequence"/>
</dbReference>
<gene>
    <name evidence="2" type="ORF">ACFQ45_11230</name>
</gene>
<name>A0ABW4B1K9_9GAMM</name>
<evidence type="ECO:0000313" key="3">
    <source>
        <dbReference type="Proteomes" id="UP001597059"/>
    </source>
</evidence>
<dbReference type="PIRSF" id="PIRSF005276">
    <property type="entry name" value="SspB"/>
    <property type="match status" value="1"/>
</dbReference>
<dbReference type="Gene3D" id="2.30.30.220">
    <property type="entry name" value="SspB-like"/>
    <property type="match status" value="1"/>
</dbReference>
<keyword evidence="2" id="KW-0378">Hydrolase</keyword>
<dbReference type="RefSeq" id="WP_377367700.1">
    <property type="nucleotide sequence ID" value="NZ_JBHTMN010000012.1"/>
</dbReference>
<protein>
    <submittedName>
        <fullName evidence="2">ClpXP protease specificity-enhancing factor</fullName>
    </submittedName>
</protein>
<keyword evidence="3" id="KW-1185">Reference proteome</keyword>
<accession>A0ABW4B1K9</accession>
<feature type="region of interest" description="Disordered" evidence="1">
    <location>
        <begin position="96"/>
        <end position="130"/>
    </location>
</feature>
<dbReference type="EMBL" id="JBHTMN010000012">
    <property type="protein sequence ID" value="MFD1383947.1"/>
    <property type="molecule type" value="Genomic_DNA"/>
</dbReference>
<proteinExistence type="predicted"/>
<dbReference type="Pfam" id="PF04386">
    <property type="entry name" value="SspB"/>
    <property type="match status" value="1"/>
</dbReference>
<dbReference type="GO" id="GO:0008233">
    <property type="term" value="F:peptidase activity"/>
    <property type="evidence" value="ECO:0007669"/>
    <property type="project" value="UniProtKB-KW"/>
</dbReference>
<evidence type="ECO:0000313" key="2">
    <source>
        <dbReference type="EMBL" id="MFD1383947.1"/>
    </source>
</evidence>
<dbReference type="NCBIfam" id="NF008769">
    <property type="entry name" value="PRK11798.2-5"/>
    <property type="match status" value="1"/>
</dbReference>